<protein>
    <submittedName>
        <fullName evidence="2">Uncharacterized protein</fullName>
    </submittedName>
</protein>
<gene>
    <name evidence="2" type="ORF">HNR06_001045</name>
</gene>
<organism evidence="2 3">
    <name type="scientific">Nocardiopsis sinuspersici</name>
    <dbReference type="NCBI Taxonomy" id="501010"/>
    <lineage>
        <taxon>Bacteria</taxon>
        <taxon>Bacillati</taxon>
        <taxon>Actinomycetota</taxon>
        <taxon>Actinomycetes</taxon>
        <taxon>Streptosporangiales</taxon>
        <taxon>Nocardiopsidaceae</taxon>
        <taxon>Nocardiopsis</taxon>
    </lineage>
</organism>
<name>A0A7Y9X910_9ACTN</name>
<evidence type="ECO:0000313" key="3">
    <source>
        <dbReference type="Proteomes" id="UP000584931"/>
    </source>
</evidence>
<accession>A0A7Y9X910</accession>
<evidence type="ECO:0000313" key="2">
    <source>
        <dbReference type="EMBL" id="NYH51456.1"/>
    </source>
</evidence>
<feature type="compositionally biased region" description="Basic and acidic residues" evidence="1">
    <location>
        <begin position="21"/>
        <end position="30"/>
    </location>
</feature>
<dbReference type="Proteomes" id="UP000584931">
    <property type="component" value="Unassembled WGS sequence"/>
</dbReference>
<comment type="caution">
    <text evidence="2">The sequence shown here is derived from an EMBL/GenBank/DDBJ whole genome shotgun (WGS) entry which is preliminary data.</text>
</comment>
<proteinExistence type="predicted"/>
<sequence>MERTAPIGLLVRPGAGGPADPDDRPAEEGPQRTSLGDHPWE</sequence>
<dbReference type="AlphaFoldDB" id="A0A7Y9X910"/>
<dbReference type="EMBL" id="JACCHL010000001">
    <property type="protein sequence ID" value="NYH51456.1"/>
    <property type="molecule type" value="Genomic_DNA"/>
</dbReference>
<feature type="region of interest" description="Disordered" evidence="1">
    <location>
        <begin position="1"/>
        <end position="41"/>
    </location>
</feature>
<evidence type="ECO:0000256" key="1">
    <source>
        <dbReference type="SAM" id="MobiDB-lite"/>
    </source>
</evidence>
<reference evidence="2 3" key="1">
    <citation type="submission" date="2020-07" db="EMBL/GenBank/DDBJ databases">
        <title>Sequencing the genomes of 1000 actinobacteria strains.</title>
        <authorList>
            <person name="Klenk H.-P."/>
        </authorList>
    </citation>
    <scope>NUCLEOTIDE SEQUENCE [LARGE SCALE GENOMIC DNA]</scope>
    <source>
        <strain evidence="2 3">DSM 45278</strain>
    </source>
</reference>